<gene>
    <name evidence="10" type="ORF">BSOLF_2341</name>
</gene>
<dbReference type="InterPro" id="IPR046373">
    <property type="entry name" value="Acyl-CoA_Oxase/DH_mid-dom_sf"/>
</dbReference>
<sequence>MAQMIDDQAGLMPSKLDHWLIPEEADKDHRMIRETVRSFVEEEVKPRLASLETHDYTLMKQLYEQAGELGFSAIDVPEAYGGLELDALSFLITMETLSEASGFGVSYNIHSGVGLQPILYFGTEEQIQSYVPGLISGARIGAYALTEPQAGSDALSARTRARLADDGKFYILNGEKQWISNAPIADVFIVFARVEGSGLTAFIVDRDLPGLSVGAEENKMGIISSPTASLILEDVHVSVDRLLGPVGQGHKVALTVLNPARHKIGLLGLGQAKQAFRLAVHYAGERTQFGRPIAHFPMIREKIAQMALAIMVAESVLYRVGGEIHRDKHDLSYRMLEGRDEERFSHNTRILSRRIAESALSKVLGTEVQAFVVDEAVQIHGGYGYMREYEVERLYRDARITRIFEGTNEINRQAAVRELVKKRLQGERSWPSPETAAWALEKSALSEILGGEQAGRSAKTDAVTGVSTAPHLSAEDAGGDDWVWYVFGVRNISSATPERLKAIKRAERVLRWGTEMFWGRIDPAVETMGLRLLERQMDVRMIADWMIDLYALEALLGRVVKVTLMKEGTMKEKDVPDVSLPDVSLPYTEALDLFVHAVFWKMLKHKYTLDGSLKEVIGEAGAKDKRLEADRSVWEEVTGLAVPALQEVIAQHVLDKIDILV</sequence>
<dbReference type="Gene3D" id="2.40.110.10">
    <property type="entry name" value="Butyryl-CoA Dehydrogenase, subunit A, domain 2"/>
    <property type="match status" value="1"/>
</dbReference>
<dbReference type="Proteomes" id="UP000244338">
    <property type="component" value="Unassembled WGS sequence"/>
</dbReference>
<dbReference type="GO" id="GO:0050660">
    <property type="term" value="F:flavin adenine dinucleotide binding"/>
    <property type="evidence" value="ECO:0007669"/>
    <property type="project" value="InterPro"/>
</dbReference>
<accession>A0A2R6XY54</accession>
<dbReference type="PROSITE" id="PS00072">
    <property type="entry name" value="ACYL_COA_DH_1"/>
    <property type="match status" value="1"/>
</dbReference>
<comment type="caution">
    <text evidence="10">The sequence shown here is derived from an EMBL/GenBank/DDBJ whole genome shotgun (WGS) entry which is preliminary data.</text>
</comment>
<organism evidence="10 11">
    <name type="scientific">Candidatus Carbonibacillus altaicus</name>
    <dbReference type="NCBI Taxonomy" id="2163959"/>
    <lineage>
        <taxon>Bacteria</taxon>
        <taxon>Bacillati</taxon>
        <taxon>Bacillota</taxon>
        <taxon>Bacilli</taxon>
        <taxon>Bacillales</taxon>
        <taxon>Candidatus Carbonibacillus</taxon>
    </lineage>
</organism>
<reference evidence="11" key="1">
    <citation type="journal article" date="2018" name="Sci. Rep.">
        <title>Lignite coal burning seam in the remote Altai Mountains harbors a hydrogen-driven thermophilic microbial community.</title>
        <authorList>
            <person name="Kadnikov V.V."/>
            <person name="Mardanov A.V."/>
            <person name="Ivasenko D.A."/>
            <person name="Antsiferov D.V."/>
            <person name="Beletsky A.V."/>
            <person name="Karnachuk O.V."/>
            <person name="Ravin N.V."/>
        </authorList>
    </citation>
    <scope>NUCLEOTIDE SEQUENCE [LARGE SCALE GENOMIC DNA]</scope>
</reference>
<dbReference type="EMBL" id="PEBX01000131">
    <property type="protein sequence ID" value="PTQ55357.1"/>
    <property type="molecule type" value="Genomic_DNA"/>
</dbReference>
<dbReference type="Pfam" id="PF02770">
    <property type="entry name" value="Acyl-CoA_dh_M"/>
    <property type="match status" value="1"/>
</dbReference>
<comment type="similarity">
    <text evidence="2 6">Belongs to the acyl-CoA dehydrogenase family.</text>
</comment>
<feature type="domain" description="Acyl-CoA oxidase/dehydrogenase middle" evidence="8">
    <location>
        <begin position="142"/>
        <end position="235"/>
    </location>
</feature>
<dbReference type="InterPro" id="IPR013786">
    <property type="entry name" value="AcylCoA_DH/ox_N"/>
</dbReference>
<evidence type="ECO:0000259" key="9">
    <source>
        <dbReference type="Pfam" id="PF02771"/>
    </source>
</evidence>
<evidence type="ECO:0000256" key="2">
    <source>
        <dbReference type="ARBA" id="ARBA00009347"/>
    </source>
</evidence>
<evidence type="ECO:0000256" key="4">
    <source>
        <dbReference type="ARBA" id="ARBA00022827"/>
    </source>
</evidence>
<dbReference type="FunFam" id="1.10.540.10:FF:000001">
    <property type="entry name" value="Very long-chain-specific acyl-CoA dehydrogenase, mitochondrial"/>
    <property type="match status" value="1"/>
</dbReference>
<keyword evidence="3 6" id="KW-0285">Flavoprotein</keyword>
<dbReference type="InterPro" id="IPR036250">
    <property type="entry name" value="AcylCo_DH-like_C"/>
</dbReference>
<evidence type="ECO:0000256" key="6">
    <source>
        <dbReference type="RuleBase" id="RU362125"/>
    </source>
</evidence>
<dbReference type="Gene3D" id="1.10.540.10">
    <property type="entry name" value="Acyl-CoA dehydrogenase/oxidase, N-terminal domain"/>
    <property type="match status" value="1"/>
</dbReference>
<evidence type="ECO:0000256" key="1">
    <source>
        <dbReference type="ARBA" id="ARBA00001974"/>
    </source>
</evidence>
<dbReference type="SUPFAM" id="SSF56645">
    <property type="entry name" value="Acyl-CoA dehydrogenase NM domain-like"/>
    <property type="match status" value="1"/>
</dbReference>
<dbReference type="AlphaFoldDB" id="A0A2R6XY54"/>
<dbReference type="Gene3D" id="1.20.140.10">
    <property type="entry name" value="Butyryl-CoA Dehydrogenase, subunit A, domain 3"/>
    <property type="match status" value="2"/>
</dbReference>
<dbReference type="InterPro" id="IPR006089">
    <property type="entry name" value="Acyl-CoA_DH_CS"/>
</dbReference>
<name>A0A2R6XY54_9BACL</name>
<evidence type="ECO:0000313" key="11">
    <source>
        <dbReference type="Proteomes" id="UP000244338"/>
    </source>
</evidence>
<dbReference type="InterPro" id="IPR037069">
    <property type="entry name" value="AcylCoA_DH/ox_N_sf"/>
</dbReference>
<protein>
    <submittedName>
        <fullName evidence="10">Butyryl-CoA dehydrogenase</fullName>
    </submittedName>
</protein>
<dbReference type="InterPro" id="IPR009100">
    <property type="entry name" value="AcylCoA_DH/oxidase_NM_dom_sf"/>
</dbReference>
<dbReference type="PROSITE" id="PS00073">
    <property type="entry name" value="ACYL_COA_DH_2"/>
    <property type="match status" value="1"/>
</dbReference>
<feature type="domain" description="Acyl-CoA dehydrogenase/oxidase C-terminal" evidence="7">
    <location>
        <begin position="247"/>
        <end position="418"/>
    </location>
</feature>
<evidence type="ECO:0000256" key="3">
    <source>
        <dbReference type="ARBA" id="ARBA00022630"/>
    </source>
</evidence>
<keyword evidence="4 6" id="KW-0274">FAD</keyword>
<evidence type="ECO:0000256" key="5">
    <source>
        <dbReference type="ARBA" id="ARBA00023002"/>
    </source>
</evidence>
<evidence type="ECO:0000259" key="7">
    <source>
        <dbReference type="Pfam" id="PF00441"/>
    </source>
</evidence>
<feature type="domain" description="Acyl-CoA dehydrogenase/oxidase N-terminal" evidence="9">
    <location>
        <begin position="27"/>
        <end position="137"/>
    </location>
</feature>
<dbReference type="InterPro" id="IPR006091">
    <property type="entry name" value="Acyl-CoA_Oxase/DH_mid-dom"/>
</dbReference>
<dbReference type="Pfam" id="PF00441">
    <property type="entry name" value="Acyl-CoA_dh_1"/>
    <property type="match status" value="1"/>
</dbReference>
<dbReference type="SUPFAM" id="SSF47203">
    <property type="entry name" value="Acyl-CoA dehydrogenase C-terminal domain-like"/>
    <property type="match status" value="1"/>
</dbReference>
<keyword evidence="5 6" id="KW-0560">Oxidoreductase</keyword>
<dbReference type="PANTHER" id="PTHR43884:SF12">
    <property type="entry name" value="ISOVALERYL-COA DEHYDROGENASE, MITOCHONDRIAL-RELATED"/>
    <property type="match status" value="1"/>
</dbReference>
<evidence type="ECO:0000313" key="10">
    <source>
        <dbReference type="EMBL" id="PTQ55357.1"/>
    </source>
</evidence>
<proteinExistence type="inferred from homology"/>
<dbReference type="PANTHER" id="PTHR43884">
    <property type="entry name" value="ACYL-COA DEHYDROGENASE"/>
    <property type="match status" value="1"/>
</dbReference>
<evidence type="ECO:0000259" key="8">
    <source>
        <dbReference type="Pfam" id="PF02770"/>
    </source>
</evidence>
<dbReference type="Pfam" id="PF02771">
    <property type="entry name" value="Acyl-CoA_dh_N"/>
    <property type="match status" value="1"/>
</dbReference>
<dbReference type="GO" id="GO:0003995">
    <property type="term" value="F:acyl-CoA dehydrogenase activity"/>
    <property type="evidence" value="ECO:0007669"/>
    <property type="project" value="InterPro"/>
</dbReference>
<dbReference type="InterPro" id="IPR009075">
    <property type="entry name" value="AcylCo_DH/oxidase_C"/>
</dbReference>
<comment type="cofactor">
    <cofactor evidence="1 6">
        <name>FAD</name>
        <dbReference type="ChEBI" id="CHEBI:57692"/>
    </cofactor>
</comment>
<dbReference type="FunFam" id="2.40.110.10:FF:000001">
    <property type="entry name" value="Acyl-CoA dehydrogenase, mitochondrial"/>
    <property type="match status" value="1"/>
</dbReference>